<name>A0AAV8RZG1_ENSVE</name>
<feature type="compositionally biased region" description="Low complexity" evidence="1">
    <location>
        <begin position="1"/>
        <end position="33"/>
    </location>
</feature>
<organism evidence="2 3">
    <name type="scientific">Ensete ventricosum</name>
    <name type="common">Abyssinian banana</name>
    <name type="synonym">Musa ensete</name>
    <dbReference type="NCBI Taxonomy" id="4639"/>
    <lineage>
        <taxon>Eukaryota</taxon>
        <taxon>Viridiplantae</taxon>
        <taxon>Streptophyta</taxon>
        <taxon>Embryophyta</taxon>
        <taxon>Tracheophyta</taxon>
        <taxon>Spermatophyta</taxon>
        <taxon>Magnoliopsida</taxon>
        <taxon>Liliopsida</taxon>
        <taxon>Zingiberales</taxon>
        <taxon>Musaceae</taxon>
        <taxon>Ensete</taxon>
    </lineage>
</organism>
<gene>
    <name evidence="2" type="ORF">OPV22_002931</name>
</gene>
<accession>A0AAV8RZG1</accession>
<sequence length="82" mass="8263">MRAVARATEGARAASGGVTSSLPCSASASASLLGWPRASRKLRGRRTEGATRRQLESGGDDGRATVDLGECACGLDVSAPST</sequence>
<evidence type="ECO:0000256" key="1">
    <source>
        <dbReference type="SAM" id="MobiDB-lite"/>
    </source>
</evidence>
<feature type="region of interest" description="Disordered" evidence="1">
    <location>
        <begin position="1"/>
        <end position="64"/>
    </location>
</feature>
<protein>
    <submittedName>
        <fullName evidence="2">Uncharacterized protein</fullName>
    </submittedName>
</protein>
<feature type="compositionally biased region" description="Basic and acidic residues" evidence="1">
    <location>
        <begin position="45"/>
        <end position="64"/>
    </location>
</feature>
<reference evidence="2 3" key="1">
    <citation type="submission" date="2022-12" db="EMBL/GenBank/DDBJ databases">
        <title>Chromosome-scale assembly of the Ensete ventricosum genome.</title>
        <authorList>
            <person name="Dussert Y."/>
            <person name="Stocks J."/>
            <person name="Wendawek A."/>
            <person name="Woldeyes F."/>
            <person name="Nichols R.A."/>
            <person name="Borrell J.S."/>
        </authorList>
    </citation>
    <scope>NUCLEOTIDE SEQUENCE [LARGE SCALE GENOMIC DNA]</scope>
    <source>
        <strain evidence="3">cv. Maze</strain>
        <tissue evidence="2">Seeds</tissue>
    </source>
</reference>
<dbReference type="AlphaFoldDB" id="A0AAV8RZG1"/>
<keyword evidence="3" id="KW-1185">Reference proteome</keyword>
<comment type="caution">
    <text evidence="2">The sequence shown here is derived from an EMBL/GenBank/DDBJ whole genome shotgun (WGS) entry which is preliminary data.</text>
</comment>
<dbReference type="EMBL" id="JAQQAF010000001">
    <property type="protein sequence ID" value="KAJ8512497.1"/>
    <property type="molecule type" value="Genomic_DNA"/>
</dbReference>
<proteinExistence type="predicted"/>
<evidence type="ECO:0000313" key="3">
    <source>
        <dbReference type="Proteomes" id="UP001222027"/>
    </source>
</evidence>
<evidence type="ECO:0000313" key="2">
    <source>
        <dbReference type="EMBL" id="KAJ8512497.1"/>
    </source>
</evidence>
<dbReference type="Proteomes" id="UP001222027">
    <property type="component" value="Unassembled WGS sequence"/>
</dbReference>